<reference evidence="2" key="2">
    <citation type="submission" date="2020-11" db="EMBL/GenBank/DDBJ databases">
        <authorList>
            <consortium name="DOE Joint Genome Institute"/>
            <person name="Kuo A."/>
            <person name="Miyauchi S."/>
            <person name="Kiss E."/>
            <person name="Drula E."/>
            <person name="Kohler A."/>
            <person name="Sanchez-Garcia M."/>
            <person name="Andreopoulos B."/>
            <person name="Barry K.W."/>
            <person name="Bonito G."/>
            <person name="Buee M."/>
            <person name="Carver A."/>
            <person name="Chen C."/>
            <person name="Cichocki N."/>
            <person name="Clum A."/>
            <person name="Culley D."/>
            <person name="Crous P.W."/>
            <person name="Fauchery L."/>
            <person name="Girlanda M."/>
            <person name="Hayes R."/>
            <person name="Keri Z."/>
            <person name="Labutti K."/>
            <person name="Lipzen A."/>
            <person name="Lombard V."/>
            <person name="Magnuson J."/>
            <person name="Maillard F."/>
            <person name="Morin E."/>
            <person name="Murat C."/>
            <person name="Nolan M."/>
            <person name="Ohm R."/>
            <person name="Pangilinan J."/>
            <person name="Pereira M."/>
            <person name="Perotto S."/>
            <person name="Peter M."/>
            <person name="Riley R."/>
            <person name="Sitrit Y."/>
            <person name="Stielow B."/>
            <person name="Szollosi G."/>
            <person name="Zifcakova L."/>
            <person name="Stursova M."/>
            <person name="Spatafora J.W."/>
            <person name="Tedersoo L."/>
            <person name="Vaario L.-M."/>
            <person name="Yamada A."/>
            <person name="Yan M."/>
            <person name="Wang P."/>
            <person name="Xu J."/>
            <person name="Bruns T."/>
            <person name="Baldrian P."/>
            <person name="Vilgalys R."/>
            <person name="Henrissat B."/>
            <person name="Grigoriev I.V."/>
            <person name="Hibbett D."/>
            <person name="Nagy L.G."/>
            <person name="Martin F.M."/>
        </authorList>
    </citation>
    <scope>NUCLEOTIDE SEQUENCE</scope>
    <source>
        <strain evidence="2">UH-Tt-Lm1</strain>
    </source>
</reference>
<dbReference type="EMBL" id="WIUZ02000007">
    <property type="protein sequence ID" value="KAF9785329.1"/>
    <property type="molecule type" value="Genomic_DNA"/>
</dbReference>
<reference evidence="2" key="1">
    <citation type="journal article" date="2020" name="Nat. Commun.">
        <title>Large-scale genome sequencing of mycorrhizal fungi provides insights into the early evolution of symbiotic traits.</title>
        <authorList>
            <person name="Miyauchi S."/>
            <person name="Kiss E."/>
            <person name="Kuo A."/>
            <person name="Drula E."/>
            <person name="Kohler A."/>
            <person name="Sanchez-Garcia M."/>
            <person name="Morin E."/>
            <person name="Andreopoulos B."/>
            <person name="Barry K.W."/>
            <person name="Bonito G."/>
            <person name="Buee M."/>
            <person name="Carver A."/>
            <person name="Chen C."/>
            <person name="Cichocki N."/>
            <person name="Clum A."/>
            <person name="Culley D."/>
            <person name="Crous P.W."/>
            <person name="Fauchery L."/>
            <person name="Girlanda M."/>
            <person name="Hayes R.D."/>
            <person name="Keri Z."/>
            <person name="LaButti K."/>
            <person name="Lipzen A."/>
            <person name="Lombard V."/>
            <person name="Magnuson J."/>
            <person name="Maillard F."/>
            <person name="Murat C."/>
            <person name="Nolan M."/>
            <person name="Ohm R.A."/>
            <person name="Pangilinan J."/>
            <person name="Pereira M.F."/>
            <person name="Perotto S."/>
            <person name="Peter M."/>
            <person name="Pfister S."/>
            <person name="Riley R."/>
            <person name="Sitrit Y."/>
            <person name="Stielow J.B."/>
            <person name="Szollosi G."/>
            <person name="Zifcakova L."/>
            <person name="Stursova M."/>
            <person name="Spatafora J.W."/>
            <person name="Tedersoo L."/>
            <person name="Vaario L.M."/>
            <person name="Yamada A."/>
            <person name="Yan M."/>
            <person name="Wang P."/>
            <person name="Xu J."/>
            <person name="Bruns T."/>
            <person name="Baldrian P."/>
            <person name="Vilgalys R."/>
            <person name="Dunand C."/>
            <person name="Henrissat B."/>
            <person name="Grigoriev I.V."/>
            <person name="Hibbett D."/>
            <person name="Nagy L.G."/>
            <person name="Martin F.M."/>
        </authorList>
    </citation>
    <scope>NUCLEOTIDE SEQUENCE</scope>
    <source>
        <strain evidence="2">UH-Tt-Lm1</strain>
    </source>
</reference>
<feature type="region of interest" description="Disordered" evidence="1">
    <location>
        <begin position="115"/>
        <end position="172"/>
    </location>
</feature>
<organism evidence="2 3">
    <name type="scientific">Thelephora terrestris</name>
    <dbReference type="NCBI Taxonomy" id="56493"/>
    <lineage>
        <taxon>Eukaryota</taxon>
        <taxon>Fungi</taxon>
        <taxon>Dikarya</taxon>
        <taxon>Basidiomycota</taxon>
        <taxon>Agaricomycotina</taxon>
        <taxon>Agaricomycetes</taxon>
        <taxon>Thelephorales</taxon>
        <taxon>Thelephoraceae</taxon>
        <taxon>Thelephora</taxon>
    </lineage>
</organism>
<dbReference type="Proteomes" id="UP000736335">
    <property type="component" value="Unassembled WGS sequence"/>
</dbReference>
<name>A0A9P6HF02_9AGAM</name>
<accession>A0A9P6HF02</accession>
<gene>
    <name evidence="2" type="ORF">BJ322DRAFT_825072</name>
</gene>
<feature type="compositionally biased region" description="Basic and acidic residues" evidence="1">
    <location>
        <begin position="126"/>
        <end position="138"/>
    </location>
</feature>
<dbReference type="AlphaFoldDB" id="A0A9P6HF02"/>
<comment type="caution">
    <text evidence="2">The sequence shown here is derived from an EMBL/GenBank/DDBJ whole genome shotgun (WGS) entry which is preliminary data.</text>
</comment>
<evidence type="ECO:0000313" key="2">
    <source>
        <dbReference type="EMBL" id="KAF9785329.1"/>
    </source>
</evidence>
<sequence length="276" mass="30249">MYPPEVMESTYGNMTGNLRHGRERLTPANLQLDCAVHHDWSGTVDARQIQIDTNGRSTNPSQAHGAPALLINYASSSGGGPHQYRTRSRRGALAPFLPRGDGLEPSPFIMTGYTPPQIGESGGRPDPVEHIKRQDIRRPSHRGSGDGGSLARPSRHTVGVRGSRKAEETIDVEIDVPSRKRVRRSSPGAAPDAVMPIITRGSGQFKRISQTPYASGVRQDGWIRQPPIDFGWLHLTDAENSEHTGFAGHNDKVFDFEDVGSSILCRLNVRRLPQTP</sequence>
<proteinExistence type="predicted"/>
<protein>
    <submittedName>
        <fullName evidence="2">Uncharacterized protein</fullName>
    </submittedName>
</protein>
<evidence type="ECO:0000256" key="1">
    <source>
        <dbReference type="SAM" id="MobiDB-lite"/>
    </source>
</evidence>
<keyword evidence="3" id="KW-1185">Reference proteome</keyword>
<evidence type="ECO:0000313" key="3">
    <source>
        <dbReference type="Proteomes" id="UP000736335"/>
    </source>
</evidence>